<name>A0A368Y218_9BURK</name>
<dbReference type="Proteomes" id="UP000252884">
    <property type="component" value="Unassembled WGS sequence"/>
</dbReference>
<comment type="caution">
    <text evidence="3">The sequence shown here is derived from an EMBL/GenBank/DDBJ whole genome shotgun (WGS) entry which is preliminary data.</text>
</comment>
<feature type="region of interest" description="Disordered" evidence="1">
    <location>
        <begin position="118"/>
        <end position="141"/>
    </location>
</feature>
<evidence type="ECO:0000313" key="4">
    <source>
        <dbReference type="Proteomes" id="UP000252884"/>
    </source>
</evidence>
<feature type="domain" description="MlaB-like STAS" evidence="2">
    <location>
        <begin position="430"/>
        <end position="507"/>
    </location>
</feature>
<dbReference type="RefSeq" id="WP_114467450.1">
    <property type="nucleotide sequence ID" value="NZ_QPJK01000002.1"/>
</dbReference>
<keyword evidence="4" id="KW-1185">Reference proteome</keyword>
<evidence type="ECO:0000256" key="1">
    <source>
        <dbReference type="SAM" id="MobiDB-lite"/>
    </source>
</evidence>
<protein>
    <submittedName>
        <fullName evidence="3">STAS domain-containing protein</fullName>
    </submittedName>
</protein>
<dbReference type="Gene3D" id="3.30.750.24">
    <property type="entry name" value="STAS domain"/>
    <property type="match status" value="1"/>
</dbReference>
<accession>A0A368Y218</accession>
<feature type="region of interest" description="Disordered" evidence="1">
    <location>
        <begin position="71"/>
        <end position="101"/>
    </location>
</feature>
<dbReference type="Pfam" id="PF13466">
    <property type="entry name" value="STAS_2"/>
    <property type="match status" value="1"/>
</dbReference>
<dbReference type="AlphaFoldDB" id="A0A368Y218"/>
<reference evidence="3 4" key="1">
    <citation type="submission" date="2018-07" db="EMBL/GenBank/DDBJ databases">
        <title>Genomic Encyclopedia of Type Strains, Phase IV (KMG-IV): sequencing the most valuable type-strain genomes for metagenomic binning, comparative biology and taxonomic classification.</title>
        <authorList>
            <person name="Goeker M."/>
        </authorList>
    </citation>
    <scope>NUCLEOTIDE SEQUENCE [LARGE SCALE GENOMIC DNA]</scope>
    <source>
        <strain evidence="3 4">DSM 21634</strain>
    </source>
</reference>
<dbReference type="InterPro" id="IPR058548">
    <property type="entry name" value="MlaB-like_STAS"/>
</dbReference>
<proteinExistence type="predicted"/>
<dbReference type="SUPFAM" id="SSF52091">
    <property type="entry name" value="SpoIIaa-like"/>
    <property type="match status" value="1"/>
</dbReference>
<gene>
    <name evidence="3" type="ORF">DES41_102663</name>
</gene>
<dbReference type="EMBL" id="QPJK01000002">
    <property type="protein sequence ID" value="RCW74341.1"/>
    <property type="molecule type" value="Genomic_DNA"/>
</dbReference>
<feature type="compositionally biased region" description="Polar residues" evidence="1">
    <location>
        <begin position="89"/>
        <end position="100"/>
    </location>
</feature>
<dbReference type="OrthoDB" id="5298269at2"/>
<evidence type="ECO:0000259" key="2">
    <source>
        <dbReference type="Pfam" id="PF13466"/>
    </source>
</evidence>
<sequence length="518" mass="55591">MAQDAPPPGGLLSKVVKFVRNPTVNWSELDQLDERDSQYNKHVLKEMIERKRANDFVRKREFDQLRKLRQRSAGGASITPMALDDSGFFDSSQPSGSGQREGTLKKIDEIEAQMVRQQWQPPRDAGAAPKFSSPVTAEPQPAEARVTDFAATDIQPREALLAEAPAEDMLPGVDWSLGGFAEGGELVSDPGLEEAAIRFANGDDAGCEAALRALAEAQTPVPVALRAWAALFDLYRATAQQGRFESMAIDFTVRHQRQAPAWAVIGAPDRVAPAAGAALAWTAPALLDAAQVTALAVQIAEFRGGTVQLDWSQLDAVQPPALAPLSDLLSHLADQPLCVSAQGSPRLEQLLRHHTVSGQRAQPVAWWRLRLAWLRLTQRPEEFDLVALDYCITYEVAPPPWEDARCSLVAPGVGGAFGQATATDQPAPAVRLAGVVTGDASGALASMAVPLGAGQPLVVDCADLVRIDFAAAGSVLNWAAAQQAAGQRLEFRGLHRLVAVFFHVIGLADHATILPRSH</sequence>
<dbReference type="InterPro" id="IPR036513">
    <property type="entry name" value="STAS_dom_sf"/>
</dbReference>
<organism evidence="3 4">
    <name type="scientific">Pseudorhodoferax soli</name>
    <dbReference type="NCBI Taxonomy" id="545864"/>
    <lineage>
        <taxon>Bacteria</taxon>
        <taxon>Pseudomonadati</taxon>
        <taxon>Pseudomonadota</taxon>
        <taxon>Betaproteobacteria</taxon>
        <taxon>Burkholderiales</taxon>
        <taxon>Comamonadaceae</taxon>
    </lineage>
</organism>
<evidence type="ECO:0000313" key="3">
    <source>
        <dbReference type="EMBL" id="RCW74341.1"/>
    </source>
</evidence>